<dbReference type="GO" id="GO:0008270">
    <property type="term" value="F:zinc ion binding"/>
    <property type="evidence" value="ECO:0007669"/>
    <property type="project" value="UniProtKB-KW"/>
</dbReference>
<organism evidence="4 5">
    <name type="scientific">Cyanidium caldarium</name>
    <name type="common">Red alga</name>
    <dbReference type="NCBI Taxonomy" id="2771"/>
    <lineage>
        <taxon>Eukaryota</taxon>
        <taxon>Rhodophyta</taxon>
        <taxon>Bangiophyceae</taxon>
        <taxon>Cyanidiales</taxon>
        <taxon>Cyanidiaceae</taxon>
        <taxon>Cyanidium</taxon>
    </lineage>
</organism>
<protein>
    <recommendedName>
        <fullName evidence="3">C2H2-type domain-containing protein</fullName>
    </recommendedName>
</protein>
<dbReference type="PROSITE" id="PS50157">
    <property type="entry name" value="ZINC_FINGER_C2H2_2"/>
    <property type="match status" value="1"/>
</dbReference>
<name>A0AAV9J0N6_CYACA</name>
<feature type="region of interest" description="Disordered" evidence="2">
    <location>
        <begin position="84"/>
        <end position="144"/>
    </location>
</feature>
<keyword evidence="1" id="KW-0863">Zinc-finger</keyword>
<accession>A0AAV9J0N6</accession>
<reference evidence="4 5" key="1">
    <citation type="submission" date="2022-07" db="EMBL/GenBank/DDBJ databases">
        <title>Genome-wide signatures of adaptation to extreme environments.</title>
        <authorList>
            <person name="Cho C.H."/>
            <person name="Yoon H.S."/>
        </authorList>
    </citation>
    <scope>NUCLEOTIDE SEQUENCE [LARGE SCALE GENOMIC DNA]</scope>
    <source>
        <strain evidence="4 5">DBV 063 E5</strain>
    </source>
</reference>
<dbReference type="GO" id="GO:0030687">
    <property type="term" value="C:preribosome, large subunit precursor"/>
    <property type="evidence" value="ECO:0007669"/>
    <property type="project" value="TreeGrafter"/>
</dbReference>
<dbReference type="SUPFAM" id="SSF57667">
    <property type="entry name" value="beta-beta-alpha zinc fingers"/>
    <property type="match status" value="1"/>
</dbReference>
<dbReference type="InterPro" id="IPR013087">
    <property type="entry name" value="Znf_C2H2_type"/>
</dbReference>
<comment type="caution">
    <text evidence="4">The sequence shown here is derived from an EMBL/GenBank/DDBJ whole genome shotgun (WGS) entry which is preliminary data.</text>
</comment>
<dbReference type="PANTHER" id="PTHR13182">
    <property type="entry name" value="ZINC FINGER PROTEIN 622"/>
    <property type="match status" value="1"/>
</dbReference>
<dbReference type="InterPro" id="IPR036236">
    <property type="entry name" value="Znf_C2H2_sf"/>
</dbReference>
<gene>
    <name evidence="4" type="ORF">CDCA_CDCA16G4157</name>
</gene>
<dbReference type="PANTHER" id="PTHR13182:SF8">
    <property type="entry name" value="CYTOPLASMIC 60S SUBUNIT BIOGENESIS FACTOR ZNF622"/>
    <property type="match status" value="1"/>
</dbReference>
<dbReference type="EMBL" id="JANCYW010000016">
    <property type="protein sequence ID" value="KAK4538132.1"/>
    <property type="molecule type" value="Genomic_DNA"/>
</dbReference>
<evidence type="ECO:0000313" key="5">
    <source>
        <dbReference type="Proteomes" id="UP001301350"/>
    </source>
</evidence>
<dbReference type="InterPro" id="IPR041661">
    <property type="entry name" value="ZN622/Rei1/Reh1_Znf-C2H2"/>
</dbReference>
<keyword evidence="1" id="KW-0862">Zinc</keyword>
<sequence length="490" mass="54913">MEPQVTVVTPKETLWASCNACCWRYDPASVDTKSGESMAQAAAEVSAQRRAHYRTEWHRVNLKRKVVGVAPLSREEYEQRVAEMEGDPEVRGRTQGNAGEVVQEATYSQGQRGRRRGQQAPDAFAPDHGAAPNDTPASQPAFAEHPNGTVECRLCHKCFSGRKAFAQHERTRRHQDRLEGSGGGIVENEPMEASDESLEEQVQRRLKEARAIPPYECLFCGHVFGGCSGMDMERLAPAVQENLRHMARRHGFFVPYVEQCVDLEGLLRYLGEKVGVGYCCVWGGERLVLWSNDSEEEGEEQEAAGREAPFRSLSACRQHMVDTAHCKLPDFDEEYAWREYEPFYDFGQVDDGDDNADDGAVGQVPAGQVPLGWMLPDGRMIGHRAYRRYYRQRLHADAVPTAVRVVTASQRAALAEQYRALAIPVRGLLAAATTADTALARLHRQAAVPPRPVLQRQQRMALRQNRQQYRVQRARRGKTPVAVLNSGYRG</sequence>
<keyword evidence="1" id="KW-0479">Metal-binding</keyword>
<dbReference type="AlphaFoldDB" id="A0AAV9J0N6"/>
<dbReference type="Proteomes" id="UP001301350">
    <property type="component" value="Unassembled WGS sequence"/>
</dbReference>
<dbReference type="InterPro" id="IPR040025">
    <property type="entry name" value="Znf622/Rei1/Reh1"/>
</dbReference>
<keyword evidence="5" id="KW-1185">Reference proteome</keyword>
<evidence type="ECO:0000256" key="1">
    <source>
        <dbReference type="PROSITE-ProRule" id="PRU00042"/>
    </source>
</evidence>
<proteinExistence type="predicted"/>
<feature type="region of interest" description="Disordered" evidence="2">
    <location>
        <begin position="166"/>
        <end position="197"/>
    </location>
</feature>
<dbReference type="Pfam" id="PF12756">
    <property type="entry name" value="zf-C2H2_2"/>
    <property type="match status" value="2"/>
</dbReference>
<evidence type="ECO:0000259" key="3">
    <source>
        <dbReference type="PROSITE" id="PS50157"/>
    </source>
</evidence>
<evidence type="ECO:0000256" key="2">
    <source>
        <dbReference type="SAM" id="MobiDB-lite"/>
    </source>
</evidence>
<dbReference type="GO" id="GO:0042273">
    <property type="term" value="P:ribosomal large subunit biogenesis"/>
    <property type="evidence" value="ECO:0007669"/>
    <property type="project" value="TreeGrafter"/>
</dbReference>
<feature type="domain" description="C2H2-type" evidence="3">
    <location>
        <begin position="150"/>
        <end position="179"/>
    </location>
</feature>
<evidence type="ECO:0000313" key="4">
    <source>
        <dbReference type="EMBL" id="KAK4538132.1"/>
    </source>
</evidence>
<dbReference type="PROSITE" id="PS00028">
    <property type="entry name" value="ZINC_FINGER_C2H2_1"/>
    <property type="match status" value="1"/>
</dbReference>